<dbReference type="PANTHER" id="PTHR10584">
    <property type="entry name" value="SUGAR KINASE"/>
    <property type="match status" value="1"/>
</dbReference>
<dbReference type="PRINTS" id="PR00990">
    <property type="entry name" value="RIBOKINASE"/>
</dbReference>
<dbReference type="InterPro" id="IPR011877">
    <property type="entry name" value="Ribokinase"/>
</dbReference>
<dbReference type="GO" id="GO:0004747">
    <property type="term" value="F:ribokinase activity"/>
    <property type="evidence" value="ECO:0007669"/>
    <property type="project" value="UniProtKB-UniRule"/>
</dbReference>
<dbReference type="PANTHER" id="PTHR10584:SF166">
    <property type="entry name" value="RIBOKINASE"/>
    <property type="match status" value="1"/>
</dbReference>
<evidence type="ECO:0000256" key="6">
    <source>
        <dbReference type="ARBA" id="ARBA00022741"/>
    </source>
</evidence>
<feature type="binding site" evidence="12">
    <location>
        <position position="309"/>
    </location>
    <ligand>
        <name>K(+)</name>
        <dbReference type="ChEBI" id="CHEBI:29103"/>
    </ligand>
</feature>
<dbReference type="Proteomes" id="UP001300502">
    <property type="component" value="Unassembled WGS sequence"/>
</dbReference>
<evidence type="ECO:0000256" key="12">
    <source>
        <dbReference type="HAMAP-Rule" id="MF_03215"/>
    </source>
</evidence>
<dbReference type="GO" id="GO:0005829">
    <property type="term" value="C:cytosol"/>
    <property type="evidence" value="ECO:0007669"/>
    <property type="project" value="TreeGrafter"/>
</dbReference>
<feature type="domain" description="Carbohydrate kinase PfkB" evidence="13">
    <location>
        <begin position="4"/>
        <end position="317"/>
    </location>
</feature>
<feature type="binding site" evidence="12">
    <location>
        <position position="307"/>
    </location>
    <ligand>
        <name>K(+)</name>
        <dbReference type="ChEBI" id="CHEBI:29103"/>
    </ligand>
</feature>
<keyword evidence="11 12" id="KW-0119">Carbohydrate metabolism</keyword>
<feature type="binding site" evidence="12">
    <location>
        <begin position="234"/>
        <end position="239"/>
    </location>
    <ligand>
        <name>ATP</name>
        <dbReference type="ChEBI" id="CHEBI:30616"/>
    </ligand>
</feature>
<keyword evidence="7 12" id="KW-0418">Kinase</keyword>
<feature type="active site" description="Proton acceptor" evidence="12">
    <location>
        <position position="274"/>
    </location>
</feature>
<dbReference type="InterPro" id="IPR011611">
    <property type="entry name" value="PfkB_dom"/>
</dbReference>
<evidence type="ECO:0000256" key="11">
    <source>
        <dbReference type="ARBA" id="ARBA00023277"/>
    </source>
</evidence>
<feature type="binding site" evidence="12">
    <location>
        <position position="142"/>
    </location>
    <ligand>
        <name>substrate</name>
    </ligand>
</feature>
<dbReference type="PROSITE" id="PS00583">
    <property type="entry name" value="PFKB_KINASES_1"/>
    <property type="match status" value="1"/>
</dbReference>
<proteinExistence type="inferred from homology"/>
<dbReference type="GO" id="GO:0005634">
    <property type="term" value="C:nucleus"/>
    <property type="evidence" value="ECO:0007669"/>
    <property type="project" value="UniProtKB-SubCell"/>
</dbReference>
<evidence type="ECO:0000256" key="1">
    <source>
        <dbReference type="ARBA" id="ARBA00005380"/>
    </source>
</evidence>
<dbReference type="GO" id="GO:0005524">
    <property type="term" value="F:ATP binding"/>
    <property type="evidence" value="ECO:0007669"/>
    <property type="project" value="UniProtKB-UniRule"/>
</dbReference>
<feature type="binding site" evidence="12">
    <location>
        <position position="298"/>
    </location>
    <ligand>
        <name>ATP</name>
        <dbReference type="ChEBI" id="CHEBI:30616"/>
    </ligand>
</feature>
<evidence type="ECO:0000256" key="2">
    <source>
        <dbReference type="ARBA" id="ARBA00012035"/>
    </source>
</evidence>
<keyword evidence="15" id="KW-1185">Reference proteome</keyword>
<comment type="function">
    <text evidence="12">Catalyzes the phosphorylation of ribose at O-5 in a reaction requiring ATP and magnesium. The resulting D-ribose-5-phosphate can then be used either for sythesis of nucleotides, histidine, and tryptophan, or as a component of the pentose phosphate pathway.</text>
</comment>
<dbReference type="InterPro" id="IPR029056">
    <property type="entry name" value="Ribokinase-like"/>
</dbReference>
<evidence type="ECO:0000256" key="9">
    <source>
        <dbReference type="ARBA" id="ARBA00022842"/>
    </source>
</evidence>
<keyword evidence="10 12" id="KW-0630">Potassium</keyword>
<comment type="pathway">
    <text evidence="12">Carbohydrate metabolism; D-ribose degradation; D-ribose 5-phosphate from beta-D-ribopyranose: step 2/2.</text>
</comment>
<dbReference type="EC" id="2.7.1.15" evidence="2 12"/>
<dbReference type="EMBL" id="JANCYU010000043">
    <property type="protein sequence ID" value="KAK4526769.1"/>
    <property type="molecule type" value="Genomic_DNA"/>
</dbReference>
<organism evidence="14 15">
    <name type="scientific">Galdieria yellowstonensis</name>
    <dbReference type="NCBI Taxonomy" id="3028027"/>
    <lineage>
        <taxon>Eukaryota</taxon>
        <taxon>Rhodophyta</taxon>
        <taxon>Bangiophyceae</taxon>
        <taxon>Galdieriales</taxon>
        <taxon>Galdieriaceae</taxon>
        <taxon>Galdieria</taxon>
    </lineage>
</organism>
<sequence>MSGNICVVGSLNVDLVATAPRIPVKGETILANSFAVRFGGKGANQAVACRKLGVQTSLLAKIGNDYYGRQAMEVLNGYSLDTTMITKTELAPTGLALIVVEVESGENIITVVSGANALFSPEDILLNKGAILCSSVCLLQLEIPLETVRKTIEIAKQNHVKIILNPAPFQFLDDEILGGVDILVPNLLELGSLISLHIPDGDEWDSNDQNEMAVVLDLVEKLERKFPNLALVITLGKRGCMVCPPLRENSHLETFLVEPYLSTHQVVDTTGAGDCFCGALAVGLLEYDNILEAVRFANIAAGISVTMQGTQESYPTREQVRNLLKDTQVARVRKPNHFHEMK</sequence>
<feature type="binding site" evidence="12">
    <location>
        <position position="186"/>
    </location>
    <ligand>
        <name>ATP</name>
        <dbReference type="ChEBI" id="CHEBI:30616"/>
    </ligand>
</feature>
<evidence type="ECO:0000256" key="5">
    <source>
        <dbReference type="ARBA" id="ARBA00022723"/>
    </source>
</evidence>
<comment type="similarity">
    <text evidence="12">Belongs to the carbohydrate kinase PfkB family. Ribokinase subfamily.</text>
</comment>
<feature type="binding site" evidence="12">
    <location>
        <position position="254"/>
    </location>
    <ligand>
        <name>ATP</name>
        <dbReference type="ChEBI" id="CHEBI:30616"/>
    </ligand>
</feature>
<evidence type="ECO:0000313" key="15">
    <source>
        <dbReference type="Proteomes" id="UP001300502"/>
    </source>
</evidence>
<name>A0AAV9IHG6_9RHOD</name>
<feature type="binding site" evidence="12">
    <location>
        <position position="274"/>
    </location>
    <ligand>
        <name>substrate</name>
    </ligand>
</feature>
<dbReference type="InterPro" id="IPR002139">
    <property type="entry name" value="Ribo/fructo_kinase"/>
</dbReference>
<feature type="binding site" evidence="12">
    <location>
        <begin position="12"/>
        <end position="14"/>
    </location>
    <ligand>
        <name>substrate</name>
    </ligand>
</feature>
<dbReference type="InterPro" id="IPR002173">
    <property type="entry name" value="Carboh/pur_kinase_PfkB_CS"/>
</dbReference>
<comment type="subunit">
    <text evidence="12">Homodimer.</text>
</comment>
<keyword evidence="4 12" id="KW-0808">Transferase</keyword>
<keyword evidence="12" id="KW-0539">Nucleus</keyword>
<comment type="catalytic activity">
    <reaction evidence="12">
        <text>D-ribose + ATP = D-ribose 5-phosphate + ADP + H(+)</text>
        <dbReference type="Rhea" id="RHEA:13697"/>
        <dbReference type="ChEBI" id="CHEBI:15378"/>
        <dbReference type="ChEBI" id="CHEBI:30616"/>
        <dbReference type="ChEBI" id="CHEBI:47013"/>
        <dbReference type="ChEBI" id="CHEBI:78346"/>
        <dbReference type="ChEBI" id="CHEBI:456216"/>
        <dbReference type="EC" id="2.7.1.15"/>
    </reaction>
</comment>
<dbReference type="HAMAP" id="MF_01987">
    <property type="entry name" value="Ribokinase"/>
    <property type="match status" value="1"/>
</dbReference>
<keyword evidence="9 12" id="KW-0460">Magnesium</keyword>
<keyword evidence="5 12" id="KW-0479">Metal-binding</keyword>
<comment type="cofactor">
    <cofactor evidence="12">
        <name>Mg(2+)</name>
        <dbReference type="ChEBI" id="CHEBI:18420"/>
    </cofactor>
    <text evidence="12">Requires a divalent cation, most likely magnesium in vivo, as an electrophilic catalyst to aid phosphoryl group transfer. It is the chelate of the metal and the nucleotide that is the actual substrate.</text>
</comment>
<evidence type="ECO:0000256" key="3">
    <source>
        <dbReference type="ARBA" id="ARBA00016943"/>
    </source>
</evidence>
<keyword evidence="6 12" id="KW-0547">Nucleotide-binding</keyword>
<evidence type="ECO:0000256" key="8">
    <source>
        <dbReference type="ARBA" id="ARBA00022840"/>
    </source>
</evidence>
<protein>
    <recommendedName>
        <fullName evidence="3 12">Ribokinase</fullName>
        <shortName evidence="12">RK</shortName>
        <ecNumber evidence="2 12">2.7.1.15</ecNumber>
    </recommendedName>
</protein>
<reference evidence="14 15" key="1">
    <citation type="submission" date="2022-07" db="EMBL/GenBank/DDBJ databases">
        <title>Genome-wide signatures of adaptation to extreme environments.</title>
        <authorList>
            <person name="Cho C.H."/>
            <person name="Yoon H.S."/>
        </authorList>
    </citation>
    <scope>NUCLEOTIDE SEQUENCE [LARGE SCALE GENOMIC DNA]</scope>
    <source>
        <strain evidence="14 15">108.79 E11</strain>
    </source>
</reference>
<comment type="similarity">
    <text evidence="1">Belongs to the carbohydrate kinase pfkB family.</text>
</comment>
<feature type="binding site" evidence="12">
    <location>
        <begin position="40"/>
        <end position="44"/>
    </location>
    <ligand>
        <name>substrate</name>
    </ligand>
</feature>
<comment type="caution">
    <text evidence="14">The sequence shown here is derived from an EMBL/GenBank/DDBJ whole genome shotgun (WGS) entry which is preliminary data.</text>
</comment>
<keyword evidence="8 12" id="KW-0067">ATP-binding</keyword>
<keyword evidence="12" id="KW-0963">Cytoplasm</keyword>
<gene>
    <name evidence="14" type="ORF">GAYE_SCF27MG4686</name>
</gene>
<feature type="binding site" evidence="12">
    <location>
        <position position="304"/>
    </location>
    <ligand>
        <name>K(+)</name>
        <dbReference type="ChEBI" id="CHEBI:29103"/>
    </ligand>
</feature>
<dbReference type="SUPFAM" id="SSF53613">
    <property type="entry name" value="Ribokinase-like"/>
    <property type="match status" value="1"/>
</dbReference>
<dbReference type="GO" id="GO:0019303">
    <property type="term" value="P:D-ribose catabolic process"/>
    <property type="evidence" value="ECO:0007669"/>
    <property type="project" value="UniProtKB-UniRule"/>
</dbReference>
<evidence type="ECO:0000256" key="10">
    <source>
        <dbReference type="ARBA" id="ARBA00022958"/>
    </source>
</evidence>
<dbReference type="CDD" id="cd01174">
    <property type="entry name" value="ribokinase"/>
    <property type="match status" value="1"/>
</dbReference>
<evidence type="ECO:0000256" key="4">
    <source>
        <dbReference type="ARBA" id="ARBA00022679"/>
    </source>
</evidence>
<dbReference type="Gene3D" id="3.40.1190.20">
    <property type="match status" value="1"/>
</dbReference>
<comment type="subcellular location">
    <subcellularLocation>
        <location evidence="12">Cytoplasm</location>
    </subcellularLocation>
    <subcellularLocation>
        <location evidence="12">Nucleus</location>
    </subcellularLocation>
</comment>
<dbReference type="AlphaFoldDB" id="A0AAV9IHG6"/>
<dbReference type="PROSITE" id="PS00584">
    <property type="entry name" value="PFKB_KINASES_2"/>
    <property type="match status" value="1"/>
</dbReference>
<dbReference type="Pfam" id="PF00294">
    <property type="entry name" value="PfkB"/>
    <property type="match status" value="1"/>
</dbReference>
<evidence type="ECO:0000259" key="13">
    <source>
        <dbReference type="Pfam" id="PF00294"/>
    </source>
</evidence>
<feature type="binding site" evidence="12">
    <location>
        <begin position="273"/>
        <end position="274"/>
    </location>
    <ligand>
        <name>ATP</name>
        <dbReference type="ChEBI" id="CHEBI:30616"/>
    </ligand>
</feature>
<evidence type="ECO:0000313" key="14">
    <source>
        <dbReference type="EMBL" id="KAK4526769.1"/>
    </source>
</evidence>
<feature type="binding site" evidence="12">
    <location>
        <position position="313"/>
    </location>
    <ligand>
        <name>K(+)</name>
        <dbReference type="ChEBI" id="CHEBI:29103"/>
    </ligand>
</feature>
<feature type="binding site" evidence="12">
    <location>
        <position position="268"/>
    </location>
    <ligand>
        <name>K(+)</name>
        <dbReference type="ChEBI" id="CHEBI:29103"/>
    </ligand>
</feature>
<feature type="binding site" evidence="12">
    <location>
        <position position="270"/>
    </location>
    <ligand>
        <name>K(+)</name>
        <dbReference type="ChEBI" id="CHEBI:29103"/>
    </ligand>
</feature>
<dbReference type="GO" id="GO:0046872">
    <property type="term" value="F:metal ion binding"/>
    <property type="evidence" value="ECO:0007669"/>
    <property type="project" value="UniProtKB-KW"/>
</dbReference>
<comment type="activity regulation">
    <text evidence="12">Activated by a monovalent cation that binds near, but not in, the active site. The most likely occupant of the site in vivo is potassium. Ion binding induces a conformational change that may alter substrate affinity.</text>
</comment>
<evidence type="ECO:0000256" key="7">
    <source>
        <dbReference type="ARBA" id="ARBA00022777"/>
    </source>
</evidence>
<accession>A0AAV9IHG6</accession>